<evidence type="ECO:0000313" key="2">
    <source>
        <dbReference type="Proteomes" id="UP000267027"/>
    </source>
</evidence>
<reference evidence="3" key="1">
    <citation type="submission" date="2017-02" db="UniProtKB">
        <authorList>
            <consortium name="WormBaseParasite"/>
        </authorList>
    </citation>
    <scope>IDENTIFICATION</scope>
</reference>
<dbReference type="WBParaSite" id="ACOC_0001280801-mRNA-1">
    <property type="protein sequence ID" value="ACOC_0001280801-mRNA-1"/>
    <property type="gene ID" value="ACOC_0001280801"/>
</dbReference>
<gene>
    <name evidence="1" type="ORF">ACOC_LOCUS12809</name>
</gene>
<evidence type="ECO:0000313" key="3">
    <source>
        <dbReference type="WBParaSite" id="ACOC_0001280801-mRNA-1"/>
    </source>
</evidence>
<proteinExistence type="predicted"/>
<sequence>MKAETSKVTKKRLSLENFELIRQRGIGQDAGSRELTSEVAKHCRQAIKEDLKERKVPALVEATQAGKSIRKAYRSFAN</sequence>
<dbReference type="EMBL" id="UYYA01005235">
    <property type="protein sequence ID" value="VDM64394.1"/>
    <property type="molecule type" value="Genomic_DNA"/>
</dbReference>
<organism evidence="3">
    <name type="scientific">Angiostrongylus costaricensis</name>
    <name type="common">Nematode worm</name>
    <dbReference type="NCBI Taxonomy" id="334426"/>
    <lineage>
        <taxon>Eukaryota</taxon>
        <taxon>Metazoa</taxon>
        <taxon>Ecdysozoa</taxon>
        <taxon>Nematoda</taxon>
        <taxon>Chromadorea</taxon>
        <taxon>Rhabditida</taxon>
        <taxon>Rhabditina</taxon>
        <taxon>Rhabditomorpha</taxon>
        <taxon>Strongyloidea</taxon>
        <taxon>Metastrongylidae</taxon>
        <taxon>Angiostrongylus</taxon>
    </lineage>
</organism>
<reference evidence="1 2" key="2">
    <citation type="submission" date="2018-11" db="EMBL/GenBank/DDBJ databases">
        <authorList>
            <consortium name="Pathogen Informatics"/>
        </authorList>
    </citation>
    <scope>NUCLEOTIDE SEQUENCE [LARGE SCALE GENOMIC DNA]</scope>
    <source>
        <strain evidence="1 2">Costa Rica</strain>
    </source>
</reference>
<dbReference type="AlphaFoldDB" id="A0A0R3Q1D0"/>
<dbReference type="Proteomes" id="UP000267027">
    <property type="component" value="Unassembled WGS sequence"/>
</dbReference>
<keyword evidence="2" id="KW-1185">Reference proteome</keyword>
<name>A0A0R3Q1D0_ANGCS</name>
<evidence type="ECO:0000313" key="1">
    <source>
        <dbReference type="EMBL" id="VDM64394.1"/>
    </source>
</evidence>
<protein>
    <submittedName>
        <fullName evidence="3">ATP-cone domain-containing protein</fullName>
    </submittedName>
</protein>
<accession>A0A0R3Q1D0</accession>